<dbReference type="SUPFAM" id="SSF47781">
    <property type="entry name" value="RuvA domain 2-like"/>
    <property type="match status" value="1"/>
</dbReference>
<dbReference type="Gene3D" id="1.10.150.280">
    <property type="entry name" value="AF1531-like domain"/>
    <property type="match status" value="1"/>
</dbReference>
<gene>
    <name evidence="3" type="ORF">AB5I84_08355</name>
</gene>
<dbReference type="Pfam" id="PF12836">
    <property type="entry name" value="HHH_3"/>
    <property type="match status" value="1"/>
</dbReference>
<dbReference type="PANTHER" id="PTHR21180:SF32">
    <property type="entry name" value="ENDONUCLEASE_EXONUCLEASE_PHOSPHATASE FAMILY DOMAIN-CONTAINING PROTEIN 1"/>
    <property type="match status" value="1"/>
</dbReference>
<dbReference type="InterPro" id="IPR010994">
    <property type="entry name" value="RuvA_2-like"/>
</dbReference>
<comment type="caution">
    <text evidence="3">The sequence shown here is derived from an EMBL/GenBank/DDBJ whole genome shotgun (WGS) entry which is preliminary data.</text>
</comment>
<accession>A0ABV4AJD4</accession>
<feature type="chain" id="PRO_5047458800" evidence="1">
    <location>
        <begin position="25"/>
        <end position="96"/>
    </location>
</feature>
<dbReference type="NCBIfam" id="TIGR00426">
    <property type="entry name" value="competence protein ComEA helix-hairpin-helix repeat region"/>
    <property type="match status" value="1"/>
</dbReference>
<keyword evidence="4" id="KW-1185">Reference proteome</keyword>
<feature type="signal peptide" evidence="1">
    <location>
        <begin position="1"/>
        <end position="24"/>
    </location>
</feature>
<evidence type="ECO:0000259" key="2">
    <source>
        <dbReference type="SMART" id="SM00278"/>
    </source>
</evidence>
<name>A0ABV4AJD4_9GAMM</name>
<feature type="domain" description="Helix-hairpin-helix DNA-binding motif class 1" evidence="2">
    <location>
        <begin position="73"/>
        <end position="92"/>
    </location>
</feature>
<feature type="domain" description="Helix-hairpin-helix DNA-binding motif class 1" evidence="2">
    <location>
        <begin position="43"/>
        <end position="62"/>
    </location>
</feature>
<protein>
    <submittedName>
        <fullName evidence="3">ComEA family DNA-binding protein</fullName>
    </submittedName>
</protein>
<dbReference type="InterPro" id="IPR051675">
    <property type="entry name" value="Endo/Exo/Phosphatase_dom_1"/>
</dbReference>
<keyword evidence="1" id="KW-0732">Signal</keyword>
<evidence type="ECO:0000313" key="3">
    <source>
        <dbReference type="EMBL" id="MEY1662156.1"/>
    </source>
</evidence>
<keyword evidence="3" id="KW-0238">DNA-binding</keyword>
<dbReference type="GO" id="GO:0003677">
    <property type="term" value="F:DNA binding"/>
    <property type="evidence" value="ECO:0007669"/>
    <property type="project" value="UniProtKB-KW"/>
</dbReference>
<dbReference type="Proteomes" id="UP001562065">
    <property type="component" value="Unassembled WGS sequence"/>
</dbReference>
<sequence>MNQRSRALMGALFLAVASLNPVWAEGVPPAGPVVDINHASADELAEALSGVGQAKAEAIIREREQGGPFADADDLRRVKGVGPALVERNRTRIRTQ</sequence>
<dbReference type="EMBL" id="JBGCUO010000001">
    <property type="protein sequence ID" value="MEY1662156.1"/>
    <property type="molecule type" value="Genomic_DNA"/>
</dbReference>
<proteinExistence type="predicted"/>
<dbReference type="SMART" id="SM00278">
    <property type="entry name" value="HhH1"/>
    <property type="match status" value="2"/>
</dbReference>
<organism evidence="3 4">
    <name type="scientific">Isoalcanivorax beigongshangi</name>
    <dbReference type="NCBI Taxonomy" id="3238810"/>
    <lineage>
        <taxon>Bacteria</taxon>
        <taxon>Pseudomonadati</taxon>
        <taxon>Pseudomonadota</taxon>
        <taxon>Gammaproteobacteria</taxon>
        <taxon>Oceanospirillales</taxon>
        <taxon>Alcanivoracaceae</taxon>
        <taxon>Isoalcanivorax</taxon>
    </lineage>
</organism>
<dbReference type="RefSeq" id="WP_369455397.1">
    <property type="nucleotide sequence ID" value="NZ_JBGCUO010000001.1"/>
</dbReference>
<dbReference type="PANTHER" id="PTHR21180">
    <property type="entry name" value="ENDONUCLEASE/EXONUCLEASE/PHOSPHATASE FAMILY DOMAIN-CONTAINING PROTEIN 1"/>
    <property type="match status" value="1"/>
</dbReference>
<evidence type="ECO:0000313" key="4">
    <source>
        <dbReference type="Proteomes" id="UP001562065"/>
    </source>
</evidence>
<evidence type="ECO:0000256" key="1">
    <source>
        <dbReference type="SAM" id="SignalP"/>
    </source>
</evidence>
<reference evidence="3 4" key="1">
    <citation type="submission" date="2024-07" db="EMBL/GenBank/DDBJ databases">
        <authorList>
            <person name="Ren Q."/>
        </authorList>
    </citation>
    <scope>NUCLEOTIDE SEQUENCE [LARGE SCALE GENOMIC DNA]</scope>
    <source>
        <strain evidence="3 4">REN37</strain>
    </source>
</reference>
<dbReference type="InterPro" id="IPR003583">
    <property type="entry name" value="Hlx-hairpin-Hlx_DNA-bd_motif"/>
</dbReference>
<dbReference type="InterPro" id="IPR004509">
    <property type="entry name" value="Competence_ComEA_HhH"/>
</dbReference>